<dbReference type="Proteomes" id="UP000494165">
    <property type="component" value="Unassembled WGS sequence"/>
</dbReference>
<accession>A0A8S1C534</accession>
<dbReference type="GO" id="GO:0005886">
    <property type="term" value="C:plasma membrane"/>
    <property type="evidence" value="ECO:0007669"/>
    <property type="project" value="UniProtKB-SubCell"/>
</dbReference>
<proteinExistence type="inferred from homology"/>
<dbReference type="GO" id="GO:0009755">
    <property type="term" value="P:hormone-mediated signaling pathway"/>
    <property type="evidence" value="ECO:0007669"/>
    <property type="project" value="TreeGrafter"/>
</dbReference>
<keyword evidence="7 13" id="KW-1133">Transmembrane helix</keyword>
<dbReference type="AlphaFoldDB" id="A0A8S1C534"/>
<keyword evidence="5 13" id="KW-0812">Transmembrane</keyword>
<keyword evidence="6" id="KW-0677">Repeat</keyword>
<dbReference type="Gene3D" id="3.80.10.10">
    <property type="entry name" value="Ribonuclease Inhibitor"/>
    <property type="match status" value="1"/>
</dbReference>
<evidence type="ECO:0000256" key="6">
    <source>
        <dbReference type="ARBA" id="ARBA00022737"/>
    </source>
</evidence>
<protein>
    <recommendedName>
        <fullName evidence="14">G-protein coupled receptors family 1 profile domain-containing protein</fullName>
    </recommendedName>
</protein>
<dbReference type="Pfam" id="PF13855">
    <property type="entry name" value="LRR_8"/>
    <property type="match status" value="1"/>
</dbReference>
<evidence type="ECO:0000256" key="12">
    <source>
        <dbReference type="SAM" id="MobiDB-lite"/>
    </source>
</evidence>
<evidence type="ECO:0000256" key="7">
    <source>
        <dbReference type="ARBA" id="ARBA00022989"/>
    </source>
</evidence>
<feature type="region of interest" description="Disordered" evidence="12">
    <location>
        <begin position="679"/>
        <end position="742"/>
    </location>
</feature>
<feature type="transmembrane region" description="Helical" evidence="13">
    <location>
        <begin position="622"/>
        <end position="642"/>
    </location>
</feature>
<evidence type="ECO:0000256" key="8">
    <source>
        <dbReference type="ARBA" id="ARBA00023040"/>
    </source>
</evidence>
<evidence type="ECO:0000256" key="9">
    <source>
        <dbReference type="ARBA" id="ARBA00023136"/>
    </source>
</evidence>
<feature type="transmembrane region" description="Helical" evidence="13">
    <location>
        <begin position="587"/>
        <end position="610"/>
    </location>
</feature>
<evidence type="ECO:0000256" key="5">
    <source>
        <dbReference type="ARBA" id="ARBA00022692"/>
    </source>
</evidence>
<dbReference type="SUPFAM" id="SSF81321">
    <property type="entry name" value="Family A G protein-coupled receptor-like"/>
    <property type="match status" value="1"/>
</dbReference>
<dbReference type="SUPFAM" id="SSF52058">
    <property type="entry name" value="L domain-like"/>
    <property type="match status" value="1"/>
</dbReference>
<keyword evidence="10" id="KW-0675">Receptor</keyword>
<evidence type="ECO:0000256" key="11">
    <source>
        <dbReference type="ARBA" id="ARBA00023224"/>
    </source>
</evidence>
<dbReference type="CDD" id="cd15136">
    <property type="entry name" value="7tmA_Glyco_hormone_R"/>
    <property type="match status" value="1"/>
</dbReference>
<keyword evidence="16" id="KW-1185">Reference proteome</keyword>
<feature type="compositionally biased region" description="Polar residues" evidence="12">
    <location>
        <begin position="679"/>
        <end position="691"/>
    </location>
</feature>
<feature type="compositionally biased region" description="Low complexity" evidence="12">
    <location>
        <begin position="715"/>
        <end position="727"/>
    </location>
</feature>
<evidence type="ECO:0000313" key="15">
    <source>
        <dbReference type="EMBL" id="CAB3362297.1"/>
    </source>
</evidence>
<feature type="transmembrane region" description="Helical" evidence="13">
    <location>
        <begin position="413"/>
        <end position="433"/>
    </location>
</feature>
<name>A0A8S1C534_9INSE</name>
<dbReference type="InterPro" id="IPR032675">
    <property type="entry name" value="LRR_dom_sf"/>
</dbReference>
<organism evidence="15 16">
    <name type="scientific">Cloeon dipterum</name>
    <dbReference type="NCBI Taxonomy" id="197152"/>
    <lineage>
        <taxon>Eukaryota</taxon>
        <taxon>Metazoa</taxon>
        <taxon>Ecdysozoa</taxon>
        <taxon>Arthropoda</taxon>
        <taxon>Hexapoda</taxon>
        <taxon>Insecta</taxon>
        <taxon>Pterygota</taxon>
        <taxon>Palaeoptera</taxon>
        <taxon>Ephemeroptera</taxon>
        <taxon>Pisciforma</taxon>
        <taxon>Baetidae</taxon>
        <taxon>Cloeon</taxon>
    </lineage>
</organism>
<dbReference type="PRINTS" id="PR00237">
    <property type="entry name" value="GPCRRHODOPSN"/>
</dbReference>
<feature type="transmembrane region" description="Helical" evidence="13">
    <location>
        <begin position="453"/>
        <end position="476"/>
    </location>
</feature>
<keyword evidence="8" id="KW-0297">G-protein coupled receptor</keyword>
<dbReference type="GO" id="GO:0007189">
    <property type="term" value="P:adenylate cyclase-activating G protein-coupled receptor signaling pathway"/>
    <property type="evidence" value="ECO:0007669"/>
    <property type="project" value="TreeGrafter"/>
</dbReference>
<dbReference type="FunFam" id="1.20.1070.10:FF:000181">
    <property type="entry name" value="Thyrotropin receptor"/>
    <property type="match status" value="1"/>
</dbReference>
<dbReference type="GO" id="GO:0008528">
    <property type="term" value="F:G protein-coupled peptide receptor activity"/>
    <property type="evidence" value="ECO:0007669"/>
    <property type="project" value="TreeGrafter"/>
</dbReference>
<evidence type="ECO:0000256" key="10">
    <source>
        <dbReference type="ARBA" id="ARBA00023170"/>
    </source>
</evidence>
<keyword evidence="4" id="KW-0433">Leucine-rich repeat</keyword>
<dbReference type="Gene3D" id="1.20.1070.10">
    <property type="entry name" value="Rhodopsin 7-helix transmembrane proteins"/>
    <property type="match status" value="1"/>
</dbReference>
<dbReference type="GO" id="GO:0016500">
    <property type="term" value="F:protein-hormone receptor activity"/>
    <property type="evidence" value="ECO:0007669"/>
    <property type="project" value="InterPro"/>
</dbReference>
<keyword evidence="3" id="KW-1003">Cell membrane</keyword>
<feature type="domain" description="G-protein coupled receptors family 1 profile" evidence="14">
    <location>
        <begin position="392"/>
        <end position="639"/>
    </location>
</feature>
<dbReference type="InterPro" id="IPR000276">
    <property type="entry name" value="GPCR_Rhodpsn"/>
</dbReference>
<dbReference type="PANTHER" id="PTHR24372">
    <property type="entry name" value="GLYCOPROTEIN HORMONE RECEPTOR"/>
    <property type="match status" value="1"/>
</dbReference>
<dbReference type="PRINTS" id="PR00373">
    <property type="entry name" value="GLYCHORMONER"/>
</dbReference>
<feature type="transmembrane region" description="Helical" evidence="13">
    <location>
        <begin position="376"/>
        <end position="401"/>
    </location>
</feature>
<dbReference type="PROSITE" id="PS50262">
    <property type="entry name" value="G_PROTEIN_RECEP_F1_2"/>
    <property type="match status" value="1"/>
</dbReference>
<dbReference type="InterPro" id="IPR002131">
    <property type="entry name" value="Gphrmn_rcpt_fam"/>
</dbReference>
<comment type="subcellular location">
    <subcellularLocation>
        <location evidence="1">Cell membrane</location>
        <topology evidence="1">Multi-pass membrane protein</topology>
    </subcellularLocation>
</comment>
<sequence>MRSRKAPSRISLSCEQCEYIYADRAEGGFTCRLTLRGNLFVCCRYIDHAPLLTSLPNRLFHTHLPSLKIIRIVHTGITTLPHLSGLKTNSILHMVDLENNRITKVTSNAIRVRTEHFLLNYNKICEVEDYAFNESEIAKLSLKGNKALVVIRPEAFVGLKSLRELDLSETSISQLPSKGLKEIEILRLENTWQLKEIPSIYNFEYLKAAFLNYAYHCCAFQFPAKHDPQEFEKHQRFVQMIQDKYCKNSAGNRSKRASNASRDDGFGEFGRVVYSPDNMSTPQHAVPDWGMLEQQSPPNFDPYFLDTHLGFGQVSDSGAPGGFASEDSGVFHQATGDGTPHLVHAYCGNLSRAMRDVKCSPTPDAFNPCEDLMGNWWLRVSSWLVVLAAVFGNLAVLVVLLSSRFRMTVPKFLMCNLAFADLCMGTYLLMIAAMDVHSMGIYFNYAIDWQEGYGCQVAGFLTVFASELSIFTLTLITSERWYAITYALHLDKRLKLFSAAKIMALGWLYSITMATLPLLGISGYSKTSICLPMDNTDLEDQVYLVTLLLVNGLAFVLICGCYLKIYCTISGHNTIASRTDTTVAKRMALLVFTDFACWAPIAFFGLTAVAGYPLIDVTGSKVLLVFFYPLNSCANPYLYAILTKQYRRDLRAMCSRRSYCTKKPAKVVAAASVISQPVRNTYSTGPQQPNSAADLRPLEQRRASSTAGGREVSGREASSSSSRSKGSPHPLRNSTTKLHITGEQEMLLRRAVEQAVLPDPHSAPEPYISSNV</sequence>
<feature type="transmembrane region" description="Helical" evidence="13">
    <location>
        <begin position="542"/>
        <end position="566"/>
    </location>
</feature>
<evidence type="ECO:0000259" key="14">
    <source>
        <dbReference type="PROSITE" id="PS50262"/>
    </source>
</evidence>
<evidence type="ECO:0000256" key="3">
    <source>
        <dbReference type="ARBA" id="ARBA00022475"/>
    </source>
</evidence>
<evidence type="ECO:0000313" key="16">
    <source>
        <dbReference type="Proteomes" id="UP000494165"/>
    </source>
</evidence>
<comment type="caution">
    <text evidence="15">The sequence shown here is derived from an EMBL/GenBank/DDBJ whole genome shotgun (WGS) entry which is preliminary data.</text>
</comment>
<dbReference type="PANTHER" id="PTHR24372:SF74">
    <property type="entry name" value="LP13728P"/>
    <property type="match status" value="1"/>
</dbReference>
<reference evidence="15 16" key="1">
    <citation type="submission" date="2020-04" db="EMBL/GenBank/DDBJ databases">
        <authorList>
            <person name="Alioto T."/>
            <person name="Alioto T."/>
            <person name="Gomez Garrido J."/>
        </authorList>
    </citation>
    <scope>NUCLEOTIDE SEQUENCE [LARGE SCALE GENOMIC DNA]</scope>
</reference>
<dbReference type="InterPro" id="IPR001611">
    <property type="entry name" value="Leu-rich_rpt"/>
</dbReference>
<evidence type="ECO:0000256" key="2">
    <source>
        <dbReference type="ARBA" id="ARBA00010663"/>
    </source>
</evidence>
<dbReference type="EMBL" id="CADEPI010000008">
    <property type="protein sequence ID" value="CAB3362297.1"/>
    <property type="molecule type" value="Genomic_DNA"/>
</dbReference>
<keyword evidence="9 13" id="KW-0472">Membrane</keyword>
<dbReference type="InterPro" id="IPR017452">
    <property type="entry name" value="GPCR_Rhodpsn_7TM"/>
</dbReference>
<evidence type="ECO:0000256" key="13">
    <source>
        <dbReference type="SAM" id="Phobius"/>
    </source>
</evidence>
<gene>
    <name evidence="15" type="ORF">CLODIP_2_CD05045</name>
</gene>
<evidence type="ECO:0000256" key="4">
    <source>
        <dbReference type="ARBA" id="ARBA00022614"/>
    </source>
</evidence>
<dbReference type="Pfam" id="PF00001">
    <property type="entry name" value="7tm_1"/>
    <property type="match status" value="1"/>
</dbReference>
<dbReference type="OrthoDB" id="5981530at2759"/>
<keyword evidence="11" id="KW-0807">Transducer</keyword>
<evidence type="ECO:0000256" key="1">
    <source>
        <dbReference type="ARBA" id="ARBA00004651"/>
    </source>
</evidence>
<feature type="transmembrane region" description="Helical" evidence="13">
    <location>
        <begin position="496"/>
        <end position="522"/>
    </location>
</feature>
<comment type="similarity">
    <text evidence="2">Belongs to the G-protein coupled receptor 1 family.</text>
</comment>
<dbReference type="PROSITE" id="PS00237">
    <property type="entry name" value="G_PROTEIN_RECEP_F1_1"/>
    <property type="match status" value="1"/>
</dbReference>